<keyword evidence="2" id="KW-1185">Reference proteome</keyword>
<dbReference type="Proteomes" id="UP000187203">
    <property type="component" value="Unassembled WGS sequence"/>
</dbReference>
<accession>A0A1R3L119</accession>
<organism evidence="1 2">
    <name type="scientific">Corchorus olitorius</name>
    <dbReference type="NCBI Taxonomy" id="93759"/>
    <lineage>
        <taxon>Eukaryota</taxon>
        <taxon>Viridiplantae</taxon>
        <taxon>Streptophyta</taxon>
        <taxon>Embryophyta</taxon>
        <taxon>Tracheophyta</taxon>
        <taxon>Spermatophyta</taxon>
        <taxon>Magnoliopsida</taxon>
        <taxon>eudicotyledons</taxon>
        <taxon>Gunneridae</taxon>
        <taxon>Pentapetalae</taxon>
        <taxon>rosids</taxon>
        <taxon>malvids</taxon>
        <taxon>Malvales</taxon>
        <taxon>Malvaceae</taxon>
        <taxon>Grewioideae</taxon>
        <taxon>Apeibeae</taxon>
        <taxon>Corchorus</taxon>
    </lineage>
</organism>
<dbReference type="EMBL" id="AWUE01005305">
    <property type="protein sequence ID" value="OMP13043.1"/>
    <property type="molecule type" value="Genomic_DNA"/>
</dbReference>
<protein>
    <submittedName>
        <fullName evidence="1">Uncharacterized protein</fullName>
    </submittedName>
</protein>
<gene>
    <name evidence="1" type="ORF">COLO4_02377</name>
</gene>
<evidence type="ECO:0000313" key="1">
    <source>
        <dbReference type="EMBL" id="OMP13043.1"/>
    </source>
</evidence>
<dbReference type="AlphaFoldDB" id="A0A1R3L119"/>
<evidence type="ECO:0000313" key="2">
    <source>
        <dbReference type="Proteomes" id="UP000187203"/>
    </source>
</evidence>
<name>A0A1R3L119_9ROSI</name>
<sequence length="32" mass="3428">MTFTSKAASLPMDGDEIGELLIQSRLTNSADD</sequence>
<proteinExistence type="predicted"/>
<comment type="caution">
    <text evidence="1">The sequence shown here is derived from an EMBL/GenBank/DDBJ whole genome shotgun (WGS) entry which is preliminary data.</text>
</comment>
<reference evidence="2" key="1">
    <citation type="submission" date="2013-09" db="EMBL/GenBank/DDBJ databases">
        <title>Corchorus olitorius genome sequencing.</title>
        <authorList>
            <person name="Alam M."/>
            <person name="Haque M.S."/>
            <person name="Islam M.S."/>
            <person name="Emdad E.M."/>
            <person name="Islam M.M."/>
            <person name="Ahmed B."/>
            <person name="Halim A."/>
            <person name="Hossen Q.M.M."/>
            <person name="Hossain M.Z."/>
            <person name="Ahmed R."/>
            <person name="Khan M.M."/>
            <person name="Islam R."/>
            <person name="Rashid M.M."/>
            <person name="Khan S.A."/>
            <person name="Rahman M.S."/>
            <person name="Alam M."/>
            <person name="Yahiya A.S."/>
            <person name="Khan M.S."/>
            <person name="Azam M.S."/>
            <person name="Haque T."/>
            <person name="Lashkar M.Z.H."/>
            <person name="Akhand A.I."/>
            <person name="Morshed G."/>
            <person name="Roy S."/>
            <person name="Uddin K.S."/>
            <person name="Rabeya T."/>
            <person name="Hossain A.S."/>
            <person name="Chowdhury A."/>
            <person name="Snigdha A.R."/>
            <person name="Mortoza M.S."/>
            <person name="Matin S.A."/>
            <person name="Hoque S.M.E."/>
            <person name="Islam M.K."/>
            <person name="Roy D.K."/>
            <person name="Haider R."/>
            <person name="Moosa M.M."/>
            <person name="Elias S.M."/>
            <person name="Hasan A.M."/>
            <person name="Jahan S."/>
            <person name="Shafiuddin M."/>
            <person name="Mahmood N."/>
            <person name="Shommy N.S."/>
        </authorList>
    </citation>
    <scope>NUCLEOTIDE SEQUENCE [LARGE SCALE GENOMIC DNA]</scope>
    <source>
        <strain evidence="2">cv. O-4</strain>
    </source>
</reference>